<evidence type="ECO:0000313" key="7">
    <source>
        <dbReference type="Proteomes" id="UP000199300"/>
    </source>
</evidence>
<name>A0A1H8QX89_9BACI</name>
<dbReference type="InterPro" id="IPR014001">
    <property type="entry name" value="Helicase_ATP-bd"/>
</dbReference>
<dbReference type="InterPro" id="IPR001650">
    <property type="entry name" value="Helicase_C-like"/>
</dbReference>
<organism evidence="6 7">
    <name type="scientific">Amphibacillus marinus</name>
    <dbReference type="NCBI Taxonomy" id="872970"/>
    <lineage>
        <taxon>Bacteria</taxon>
        <taxon>Bacillati</taxon>
        <taxon>Bacillota</taxon>
        <taxon>Bacilli</taxon>
        <taxon>Bacillales</taxon>
        <taxon>Bacillaceae</taxon>
        <taxon>Amphibacillus</taxon>
    </lineage>
</organism>
<keyword evidence="2" id="KW-0067">ATP-binding</keyword>
<evidence type="ECO:0000259" key="5">
    <source>
        <dbReference type="PROSITE" id="PS51194"/>
    </source>
</evidence>
<dbReference type="GO" id="GO:0016787">
    <property type="term" value="F:hydrolase activity"/>
    <property type="evidence" value="ECO:0007669"/>
    <property type="project" value="InterPro"/>
</dbReference>
<keyword evidence="7" id="KW-1185">Reference proteome</keyword>
<evidence type="ECO:0000256" key="3">
    <source>
        <dbReference type="ARBA" id="ARBA00023125"/>
    </source>
</evidence>
<evidence type="ECO:0000259" key="4">
    <source>
        <dbReference type="PROSITE" id="PS51192"/>
    </source>
</evidence>
<dbReference type="InterPro" id="IPR006935">
    <property type="entry name" value="Helicase/UvrB_N"/>
</dbReference>
<dbReference type="OrthoDB" id="2077914at2"/>
<dbReference type="GO" id="GO:0006310">
    <property type="term" value="P:DNA recombination"/>
    <property type="evidence" value="ECO:0007669"/>
    <property type="project" value="TreeGrafter"/>
</dbReference>
<dbReference type="Pfam" id="PF00271">
    <property type="entry name" value="Helicase_C"/>
    <property type="match status" value="1"/>
</dbReference>
<dbReference type="AlphaFoldDB" id="A0A1H8QX89"/>
<dbReference type="SMART" id="SM00490">
    <property type="entry name" value="HELICc"/>
    <property type="match status" value="1"/>
</dbReference>
<evidence type="ECO:0000256" key="2">
    <source>
        <dbReference type="ARBA" id="ARBA00022840"/>
    </source>
</evidence>
<dbReference type="PANTHER" id="PTHR30580:SF1">
    <property type="entry name" value="COMF OPERON PROTEIN 1"/>
    <property type="match status" value="1"/>
</dbReference>
<protein>
    <submittedName>
        <fullName evidence="6">Competence protein ComFA</fullName>
    </submittedName>
</protein>
<dbReference type="RefSeq" id="WP_091498809.1">
    <property type="nucleotide sequence ID" value="NZ_FODJ01000009.1"/>
</dbReference>
<keyword evidence="1" id="KW-0547">Nucleotide-binding</keyword>
<dbReference type="PROSITE" id="PS51192">
    <property type="entry name" value="HELICASE_ATP_BIND_1"/>
    <property type="match status" value="1"/>
</dbReference>
<dbReference type="Proteomes" id="UP000199300">
    <property type="component" value="Unassembled WGS sequence"/>
</dbReference>
<dbReference type="SMART" id="SM00487">
    <property type="entry name" value="DEXDc"/>
    <property type="match status" value="1"/>
</dbReference>
<sequence>MNKYAKRFSGRLLLKEELQLTEPEFAWLCAARKLIPRPSLVIKGLTSQCQRCGNKTKHLFGMFNCVRCQKMHHYCRYCIQMGRVMSCQPLYQWQGEAPCWPKIQEPLHWSGQLTVWQQAAAKRIEQAMTAEKEQLLVHAVCGAGKTEMLFNGIAKVLADQRRVCLATPRADVVRELVPRFQAAFPKTTIVGLYGGSGANHRTAQMTLTTTHQLFRYQQAFDVMIIDEVDAFPYHADPNLSYATNRALKQSGSLVYLTATPRPALLKKKIPTVFVPIRFHGHPLPVPTVVTIWQQISHRPPDVFWKWYKKRTSKARQLLIFTPTISQADQLAKVVAEQLKDKRVAAVHASDPDRIEKVQQFRDHQLDILVTTTILERGVTFPAVDVVVLNADHRVFDQAALVQIAGRAGRSPKDPTGQVVFIHNGLTHAIKQAVSAIRTMNKRAGL</sequence>
<dbReference type="GO" id="GO:0005524">
    <property type="term" value="F:ATP binding"/>
    <property type="evidence" value="ECO:0007669"/>
    <property type="project" value="UniProtKB-KW"/>
</dbReference>
<dbReference type="Pfam" id="PF04851">
    <property type="entry name" value="ResIII"/>
    <property type="match status" value="1"/>
</dbReference>
<dbReference type="GO" id="GO:0043138">
    <property type="term" value="F:3'-5' DNA helicase activity"/>
    <property type="evidence" value="ECO:0007669"/>
    <property type="project" value="TreeGrafter"/>
</dbReference>
<dbReference type="PANTHER" id="PTHR30580">
    <property type="entry name" value="PRIMOSOMAL PROTEIN N"/>
    <property type="match status" value="1"/>
</dbReference>
<evidence type="ECO:0000256" key="1">
    <source>
        <dbReference type="ARBA" id="ARBA00022741"/>
    </source>
</evidence>
<dbReference type="PROSITE" id="PS51194">
    <property type="entry name" value="HELICASE_CTER"/>
    <property type="match status" value="1"/>
</dbReference>
<accession>A0A1H8QX89</accession>
<dbReference type="Gene3D" id="3.40.50.300">
    <property type="entry name" value="P-loop containing nucleotide triphosphate hydrolases"/>
    <property type="match status" value="2"/>
</dbReference>
<keyword evidence="3" id="KW-0238">DNA-binding</keyword>
<dbReference type="InterPro" id="IPR027417">
    <property type="entry name" value="P-loop_NTPase"/>
</dbReference>
<proteinExistence type="predicted"/>
<dbReference type="STRING" id="872970.SAMN04488134_10983"/>
<feature type="domain" description="Helicase C-terminal" evidence="5">
    <location>
        <begin position="298"/>
        <end position="445"/>
    </location>
</feature>
<feature type="domain" description="Helicase ATP-binding" evidence="4">
    <location>
        <begin position="126"/>
        <end position="278"/>
    </location>
</feature>
<dbReference type="GO" id="GO:0006270">
    <property type="term" value="P:DNA replication initiation"/>
    <property type="evidence" value="ECO:0007669"/>
    <property type="project" value="TreeGrafter"/>
</dbReference>
<reference evidence="6 7" key="1">
    <citation type="submission" date="2016-10" db="EMBL/GenBank/DDBJ databases">
        <authorList>
            <person name="de Groot N.N."/>
        </authorList>
    </citation>
    <scope>NUCLEOTIDE SEQUENCE [LARGE SCALE GENOMIC DNA]</scope>
    <source>
        <strain evidence="6 7">CGMCC 1.10434</strain>
    </source>
</reference>
<dbReference type="GO" id="GO:0006302">
    <property type="term" value="P:double-strand break repair"/>
    <property type="evidence" value="ECO:0007669"/>
    <property type="project" value="TreeGrafter"/>
</dbReference>
<evidence type="ECO:0000313" key="6">
    <source>
        <dbReference type="EMBL" id="SEO58940.1"/>
    </source>
</evidence>
<dbReference type="SUPFAM" id="SSF52540">
    <property type="entry name" value="P-loop containing nucleoside triphosphate hydrolases"/>
    <property type="match status" value="1"/>
</dbReference>
<gene>
    <name evidence="6" type="ORF">SAMN04488134_10983</name>
</gene>
<dbReference type="GO" id="GO:0003677">
    <property type="term" value="F:DNA binding"/>
    <property type="evidence" value="ECO:0007669"/>
    <property type="project" value="UniProtKB-KW"/>
</dbReference>
<dbReference type="EMBL" id="FODJ01000009">
    <property type="protein sequence ID" value="SEO58940.1"/>
    <property type="molecule type" value="Genomic_DNA"/>
</dbReference>